<evidence type="ECO:0000256" key="1">
    <source>
        <dbReference type="ARBA" id="ARBA00023015"/>
    </source>
</evidence>
<proteinExistence type="predicted"/>
<evidence type="ECO:0000259" key="4">
    <source>
        <dbReference type="PROSITE" id="PS50042"/>
    </source>
</evidence>
<evidence type="ECO:0000313" key="6">
    <source>
        <dbReference type="Proteomes" id="UP000663923"/>
    </source>
</evidence>
<keyword evidence="6" id="KW-1185">Reference proteome</keyword>
<dbReference type="RefSeq" id="WP_207989464.1">
    <property type="nucleotide sequence ID" value="NZ_CP071794.1"/>
</dbReference>
<evidence type="ECO:0000256" key="3">
    <source>
        <dbReference type="ARBA" id="ARBA00023163"/>
    </source>
</evidence>
<evidence type="ECO:0000256" key="2">
    <source>
        <dbReference type="ARBA" id="ARBA00023125"/>
    </source>
</evidence>
<dbReference type="Gene3D" id="1.10.10.10">
    <property type="entry name" value="Winged helix-like DNA-binding domain superfamily/Winged helix DNA-binding domain"/>
    <property type="match status" value="1"/>
</dbReference>
<keyword evidence="2" id="KW-0238">DNA-binding</keyword>
<dbReference type="Pfam" id="PF00027">
    <property type="entry name" value="cNMP_binding"/>
    <property type="match status" value="1"/>
</dbReference>
<dbReference type="CDD" id="cd00038">
    <property type="entry name" value="CAP_ED"/>
    <property type="match status" value="1"/>
</dbReference>
<dbReference type="Gene3D" id="2.60.120.10">
    <property type="entry name" value="Jelly Rolls"/>
    <property type="match status" value="1"/>
</dbReference>
<dbReference type="SUPFAM" id="SSF51206">
    <property type="entry name" value="cAMP-binding domain-like"/>
    <property type="match status" value="1"/>
</dbReference>
<sequence>MDYNDRLSALASFFQCSSEAAAKLNEAMSLVEYRHKDTLIHQGDFGSHIWLALDGHAQMQVIGVDGQVRLLNAYGPGEIFGAFPEPRESLADIIVQHKLVVLQISAADMIQLLRENPDFGLGLSKILGDQFHSVLDRMAARVTLTAIGRVYSELLKTVGEGNEISPPPVIAALALTAQTTRETGSRAINALERRGIIRRNEERLEILSRSMLKNLIV</sequence>
<dbReference type="PROSITE" id="PS50042">
    <property type="entry name" value="CNMP_BINDING_3"/>
    <property type="match status" value="1"/>
</dbReference>
<dbReference type="InterPro" id="IPR000595">
    <property type="entry name" value="cNMP-bd_dom"/>
</dbReference>
<dbReference type="InterPro" id="IPR018490">
    <property type="entry name" value="cNMP-bd_dom_sf"/>
</dbReference>
<protein>
    <submittedName>
        <fullName evidence="5">Crp/Fnr family transcriptional regulator</fullName>
    </submittedName>
</protein>
<gene>
    <name evidence="5" type="ORF">J4G78_06500</name>
</gene>
<dbReference type="Proteomes" id="UP000663923">
    <property type="component" value="Chromosome"/>
</dbReference>
<name>A0ABX7T6G9_9SPHN</name>
<dbReference type="EMBL" id="CP071794">
    <property type="protein sequence ID" value="QTD57190.1"/>
    <property type="molecule type" value="Genomic_DNA"/>
</dbReference>
<dbReference type="PANTHER" id="PTHR24567:SF26">
    <property type="entry name" value="REGULATORY PROTEIN YEIL"/>
    <property type="match status" value="1"/>
</dbReference>
<dbReference type="InterPro" id="IPR014710">
    <property type="entry name" value="RmlC-like_jellyroll"/>
</dbReference>
<reference evidence="5 6" key="1">
    <citation type="submission" date="2021-03" db="EMBL/GenBank/DDBJ databases">
        <title>Complete genome of Parasphingorhabdus_sp.JHSY0214.</title>
        <authorList>
            <person name="Yoo J.H."/>
            <person name="Bae J.W."/>
        </authorList>
    </citation>
    <scope>NUCLEOTIDE SEQUENCE [LARGE SCALE GENOMIC DNA]</scope>
    <source>
        <strain evidence="5 6">JHSY0214</strain>
    </source>
</reference>
<keyword evidence="3" id="KW-0804">Transcription</keyword>
<dbReference type="InterPro" id="IPR036390">
    <property type="entry name" value="WH_DNA-bd_sf"/>
</dbReference>
<keyword evidence="1" id="KW-0805">Transcription regulation</keyword>
<dbReference type="SUPFAM" id="SSF46785">
    <property type="entry name" value="Winged helix' DNA-binding domain"/>
    <property type="match status" value="1"/>
</dbReference>
<dbReference type="InterPro" id="IPR050397">
    <property type="entry name" value="Env_Response_Regulators"/>
</dbReference>
<organism evidence="5 6">
    <name type="scientific">Parasphingorhabdus cellanae</name>
    <dbReference type="NCBI Taxonomy" id="2806553"/>
    <lineage>
        <taxon>Bacteria</taxon>
        <taxon>Pseudomonadati</taxon>
        <taxon>Pseudomonadota</taxon>
        <taxon>Alphaproteobacteria</taxon>
        <taxon>Sphingomonadales</taxon>
        <taxon>Sphingomonadaceae</taxon>
        <taxon>Parasphingorhabdus</taxon>
    </lineage>
</organism>
<dbReference type="InterPro" id="IPR012318">
    <property type="entry name" value="HTH_CRP"/>
</dbReference>
<dbReference type="SMART" id="SM00100">
    <property type="entry name" value="cNMP"/>
    <property type="match status" value="1"/>
</dbReference>
<evidence type="ECO:0000313" key="5">
    <source>
        <dbReference type="EMBL" id="QTD57190.1"/>
    </source>
</evidence>
<accession>A0ABX7T6G9</accession>
<dbReference type="PANTHER" id="PTHR24567">
    <property type="entry name" value="CRP FAMILY TRANSCRIPTIONAL REGULATORY PROTEIN"/>
    <property type="match status" value="1"/>
</dbReference>
<dbReference type="InterPro" id="IPR036388">
    <property type="entry name" value="WH-like_DNA-bd_sf"/>
</dbReference>
<feature type="domain" description="Cyclic nucleotide-binding" evidence="4">
    <location>
        <begin position="12"/>
        <end position="81"/>
    </location>
</feature>
<dbReference type="Pfam" id="PF13545">
    <property type="entry name" value="HTH_Crp_2"/>
    <property type="match status" value="1"/>
</dbReference>